<evidence type="ECO:0000313" key="1">
    <source>
        <dbReference type="EMBL" id="UYP45476.1"/>
    </source>
</evidence>
<proteinExistence type="predicted"/>
<keyword evidence="2" id="KW-1185">Reference proteome</keyword>
<dbReference type="EMBL" id="CP104013">
    <property type="protein sequence ID" value="UYP45476.1"/>
    <property type="molecule type" value="Genomic_DNA"/>
</dbReference>
<reference evidence="1" key="1">
    <citation type="submission" date="2022-09" db="EMBL/GenBank/DDBJ databases">
        <title>Actin cytoskeleton and complex cell architecture in an #Asgard archaeon.</title>
        <authorList>
            <person name="Ponce Toledo R.I."/>
            <person name="Schleper C."/>
            <person name="Rodrigues Oliveira T."/>
            <person name="Wollweber F."/>
            <person name="Xu J."/>
            <person name="Rittmann S."/>
            <person name="Klingl A."/>
            <person name="Pilhofer M."/>
        </authorList>
    </citation>
    <scope>NUCLEOTIDE SEQUENCE</scope>
    <source>
        <strain evidence="1">B-35</strain>
    </source>
</reference>
<gene>
    <name evidence="1" type="ORF">NEF87_001761</name>
</gene>
<organism evidence="1 2">
    <name type="scientific">Candidatus Lokiarchaeum ossiferum</name>
    <dbReference type="NCBI Taxonomy" id="2951803"/>
    <lineage>
        <taxon>Archaea</taxon>
        <taxon>Promethearchaeati</taxon>
        <taxon>Promethearchaeota</taxon>
        <taxon>Promethearchaeia</taxon>
        <taxon>Promethearchaeales</taxon>
        <taxon>Promethearchaeaceae</taxon>
        <taxon>Candidatus Lokiarchaeum</taxon>
    </lineage>
</organism>
<name>A0ABY6HPM8_9ARCH</name>
<dbReference type="Proteomes" id="UP001208689">
    <property type="component" value="Chromosome"/>
</dbReference>
<evidence type="ECO:0000313" key="2">
    <source>
        <dbReference type="Proteomes" id="UP001208689"/>
    </source>
</evidence>
<sequence length="40" mass="4792">MELNKWQVIEKLIMAIHLKKTPLLIYISDEIPSKEVHFKN</sequence>
<protein>
    <submittedName>
        <fullName evidence="1">Uncharacterized protein</fullName>
    </submittedName>
</protein>
<accession>A0ABY6HPM8</accession>